<dbReference type="InterPro" id="IPR032466">
    <property type="entry name" value="Metal_Hydrolase"/>
</dbReference>
<dbReference type="Pfam" id="PF01244">
    <property type="entry name" value="Peptidase_M19"/>
    <property type="match status" value="1"/>
</dbReference>
<reference evidence="1 2" key="1">
    <citation type="journal article" date="2021" name="Sci. Rep.">
        <title>The distribution of antibiotic resistance genes in chicken gut microbiota commensals.</title>
        <authorList>
            <person name="Juricova H."/>
            <person name="Matiasovicova J."/>
            <person name="Kubasova T."/>
            <person name="Cejkova D."/>
            <person name="Rychlik I."/>
        </authorList>
    </citation>
    <scope>NUCLEOTIDE SEQUENCE [LARGE SCALE GENOMIC DNA]</scope>
    <source>
        <strain evidence="1 2">An411</strain>
    </source>
</reference>
<dbReference type="PANTHER" id="PTHR10443">
    <property type="entry name" value="MICROSOMAL DIPEPTIDASE"/>
    <property type="match status" value="1"/>
</dbReference>
<dbReference type="PROSITE" id="PS51365">
    <property type="entry name" value="RENAL_DIPEPTIDASE_2"/>
    <property type="match status" value="1"/>
</dbReference>
<evidence type="ECO:0000313" key="1">
    <source>
        <dbReference type="EMBL" id="MBM6850264.1"/>
    </source>
</evidence>
<sequence length="334" mass="36816">MVFDAHSDLLYDVTRRRLLGEHQVLARLHLDRLRRGGVEGLVLAVWASGPRETFWKDTAWRDPEAYLGRTHQMFACARAELRECGRIRPVRTVAEAEAARAAGQLYAFLAVEGMSAVGADPRGVDWYYGQGVRLGMLTWNESNALAAGAGGDPQVGLTEAGRRAVRRMGELGMAVDVSHLNDGGFWDVVDLAAGPVIASHSNCRALCGVPRNLTDDQLRAIRDTGGVVGLNAFHGFVHDEPRQQTARTLALHAAHMAEVMGVEHVGCGFDFCEFMGPGNEGAEGLESAAHIQNLFYWLEQLGMSRQEREMIARDNFLRVLRQILDRKGNSQNRI</sequence>
<protein>
    <submittedName>
        <fullName evidence="1">Membrane dipeptidase</fullName>
    </submittedName>
</protein>
<dbReference type="SUPFAM" id="SSF51556">
    <property type="entry name" value="Metallo-dependent hydrolases"/>
    <property type="match status" value="1"/>
</dbReference>
<dbReference type="Gene3D" id="3.20.20.140">
    <property type="entry name" value="Metal-dependent hydrolases"/>
    <property type="match status" value="1"/>
</dbReference>
<dbReference type="RefSeq" id="WP_204802061.1">
    <property type="nucleotide sequence ID" value="NZ_JACSNX010000001.1"/>
</dbReference>
<dbReference type="InterPro" id="IPR008257">
    <property type="entry name" value="Pept_M19"/>
</dbReference>
<dbReference type="EMBL" id="JACSNX010000001">
    <property type="protein sequence ID" value="MBM6850264.1"/>
    <property type="molecule type" value="Genomic_DNA"/>
</dbReference>
<gene>
    <name evidence="1" type="ORF">H9X91_02275</name>
</gene>
<name>A0ABS2FRP4_9FIRM</name>
<organism evidence="1 2">
    <name type="scientific">Oscillibacter valericigenes</name>
    <dbReference type="NCBI Taxonomy" id="351091"/>
    <lineage>
        <taxon>Bacteria</taxon>
        <taxon>Bacillati</taxon>
        <taxon>Bacillota</taxon>
        <taxon>Clostridia</taxon>
        <taxon>Eubacteriales</taxon>
        <taxon>Oscillospiraceae</taxon>
        <taxon>Oscillibacter</taxon>
    </lineage>
</organism>
<comment type="caution">
    <text evidence="1">The sequence shown here is derived from an EMBL/GenBank/DDBJ whole genome shotgun (WGS) entry which is preliminary data.</text>
</comment>
<dbReference type="Proteomes" id="UP000719500">
    <property type="component" value="Unassembled WGS sequence"/>
</dbReference>
<keyword evidence="2" id="KW-1185">Reference proteome</keyword>
<dbReference type="PANTHER" id="PTHR10443:SF12">
    <property type="entry name" value="DIPEPTIDASE"/>
    <property type="match status" value="1"/>
</dbReference>
<proteinExistence type="predicted"/>
<accession>A0ABS2FRP4</accession>
<evidence type="ECO:0000313" key="2">
    <source>
        <dbReference type="Proteomes" id="UP000719500"/>
    </source>
</evidence>